<dbReference type="InterPro" id="IPR008920">
    <property type="entry name" value="TF_FadR/GntR_C"/>
</dbReference>
<evidence type="ECO:0000259" key="4">
    <source>
        <dbReference type="PROSITE" id="PS50949"/>
    </source>
</evidence>
<dbReference type="CDD" id="cd07377">
    <property type="entry name" value="WHTH_GntR"/>
    <property type="match status" value="1"/>
</dbReference>
<dbReference type="SUPFAM" id="SSF46785">
    <property type="entry name" value="Winged helix' DNA-binding domain"/>
    <property type="match status" value="1"/>
</dbReference>
<dbReference type="Pfam" id="PF00392">
    <property type="entry name" value="GntR"/>
    <property type="match status" value="1"/>
</dbReference>
<dbReference type="PANTHER" id="PTHR43537">
    <property type="entry name" value="TRANSCRIPTIONAL REGULATOR, GNTR FAMILY"/>
    <property type="match status" value="1"/>
</dbReference>
<keyword evidence="6" id="KW-1185">Reference proteome</keyword>
<dbReference type="EMBL" id="FO203431">
    <property type="protein sequence ID" value="CCH87531.1"/>
    <property type="molecule type" value="Genomic_DNA"/>
</dbReference>
<dbReference type="InterPro" id="IPR011711">
    <property type="entry name" value="GntR_C"/>
</dbReference>
<dbReference type="PANTHER" id="PTHR43537:SF24">
    <property type="entry name" value="GLUCONATE OPERON TRANSCRIPTIONAL REPRESSOR"/>
    <property type="match status" value="1"/>
</dbReference>
<dbReference type="SUPFAM" id="SSF48008">
    <property type="entry name" value="GntR ligand-binding domain-like"/>
    <property type="match status" value="1"/>
</dbReference>
<dbReference type="PROSITE" id="PS50949">
    <property type="entry name" value="HTH_GNTR"/>
    <property type="match status" value="1"/>
</dbReference>
<evidence type="ECO:0000256" key="2">
    <source>
        <dbReference type="ARBA" id="ARBA00023125"/>
    </source>
</evidence>
<dbReference type="InterPro" id="IPR036390">
    <property type="entry name" value="WH_DNA-bd_sf"/>
</dbReference>
<name>I4EVW8_MODI5</name>
<evidence type="ECO:0000313" key="6">
    <source>
        <dbReference type="Proteomes" id="UP000006461"/>
    </source>
</evidence>
<dbReference type="AlphaFoldDB" id="I4EVW8"/>
<dbReference type="Gene3D" id="1.20.120.530">
    <property type="entry name" value="GntR ligand-binding domain-like"/>
    <property type="match status" value="1"/>
</dbReference>
<dbReference type="KEGG" id="mmar:MODMU_2096"/>
<keyword evidence="3" id="KW-0804">Transcription</keyword>
<evidence type="ECO:0000256" key="1">
    <source>
        <dbReference type="ARBA" id="ARBA00023015"/>
    </source>
</evidence>
<dbReference type="Gene3D" id="1.10.10.10">
    <property type="entry name" value="Winged helix-like DNA-binding domain superfamily/Winged helix DNA-binding domain"/>
    <property type="match status" value="1"/>
</dbReference>
<dbReference type="SMART" id="SM00895">
    <property type="entry name" value="FCD"/>
    <property type="match status" value="1"/>
</dbReference>
<feature type="domain" description="HTH gntR-type" evidence="4">
    <location>
        <begin position="14"/>
        <end position="81"/>
    </location>
</feature>
<dbReference type="STRING" id="477641.MODMU_2096"/>
<accession>I4EVW8</accession>
<evidence type="ECO:0000256" key="3">
    <source>
        <dbReference type="ARBA" id="ARBA00023163"/>
    </source>
</evidence>
<gene>
    <name evidence="5" type="ordered locus">MODMU_2096</name>
</gene>
<reference evidence="5 6" key="1">
    <citation type="journal article" date="2012" name="J. Bacteriol.">
        <title>Genome Sequence of Radiation-Resistant Modestobacter marinus Strain BC501, a Representative Actinobacterium That Thrives on Calcareous Stone Surfaces.</title>
        <authorList>
            <person name="Normand P."/>
            <person name="Gury J."/>
            <person name="Pujic P."/>
            <person name="Chouaia B."/>
            <person name="Crotti E."/>
            <person name="Brusetti L."/>
            <person name="Daffonchio D."/>
            <person name="Vacherie B."/>
            <person name="Barbe V."/>
            <person name="Medigue C."/>
            <person name="Calteau A."/>
            <person name="Ghodhbane-Gtari F."/>
            <person name="Essoussi I."/>
            <person name="Nouioui I."/>
            <person name="Abbassi-Ghozzi I."/>
            <person name="Gtari M."/>
        </authorList>
    </citation>
    <scope>NUCLEOTIDE SEQUENCE [LARGE SCALE GENOMIC DNA]</scope>
    <source>
        <strain evidence="6">BC 501</strain>
    </source>
</reference>
<dbReference type="HOGENOM" id="CLU_017584_5_5_11"/>
<proteinExistence type="predicted"/>
<dbReference type="GO" id="GO:0003700">
    <property type="term" value="F:DNA-binding transcription factor activity"/>
    <property type="evidence" value="ECO:0007669"/>
    <property type="project" value="InterPro"/>
</dbReference>
<dbReference type="InterPro" id="IPR000524">
    <property type="entry name" value="Tscrpt_reg_HTH_GntR"/>
</dbReference>
<dbReference type="eggNOG" id="COG1802">
    <property type="taxonomic scope" value="Bacteria"/>
</dbReference>
<dbReference type="GO" id="GO:0003677">
    <property type="term" value="F:DNA binding"/>
    <property type="evidence" value="ECO:0007669"/>
    <property type="project" value="UniProtKB-KW"/>
</dbReference>
<dbReference type="SMART" id="SM00345">
    <property type="entry name" value="HTH_GNTR"/>
    <property type="match status" value="1"/>
</dbReference>
<keyword evidence="1" id="KW-0805">Transcription regulation</keyword>
<keyword evidence="2" id="KW-0238">DNA-binding</keyword>
<organism evidence="5 6">
    <name type="scientific">Modestobacter italicus (strain DSM 44449 / CECT 9708 / BC 501)</name>
    <dbReference type="NCBI Taxonomy" id="2732864"/>
    <lineage>
        <taxon>Bacteria</taxon>
        <taxon>Bacillati</taxon>
        <taxon>Actinomycetota</taxon>
        <taxon>Actinomycetes</taxon>
        <taxon>Geodermatophilales</taxon>
        <taxon>Geodermatophilaceae</taxon>
        <taxon>Modestobacter</taxon>
    </lineage>
</organism>
<dbReference type="InterPro" id="IPR036388">
    <property type="entry name" value="WH-like_DNA-bd_sf"/>
</dbReference>
<sequence>MKGDPVVLRRIHASSLADLAYERLTDALLSGDLAPGDRLVQDVLALRLGISRTPVREALQRMEREGTIRAGEGRGYVVPDLTSTDIGHLYEVREAVEGQAARLVAARAVASVDEIEATLRRLSAGAGSSGPDVFRANRLAHRAVVEASGNPFLLELFDDLWGRSVTMQAWGDYFTSVHADIDLVTDHADVLAALRSGDPDRAAAVMVEHVRGGLSRHRDHPPDPALG</sequence>
<dbReference type="Proteomes" id="UP000006461">
    <property type="component" value="Chromosome"/>
</dbReference>
<dbReference type="OMA" id="GLIEMEP"/>
<dbReference type="OrthoDB" id="3210131at2"/>
<protein>
    <submittedName>
        <fullName evidence="5">Transcriptional regulator, GntR family</fullName>
    </submittedName>
</protein>
<evidence type="ECO:0000313" key="5">
    <source>
        <dbReference type="EMBL" id="CCH87531.1"/>
    </source>
</evidence>
<dbReference type="PATRIC" id="fig|477641.3.peg.1988"/>
<dbReference type="Pfam" id="PF07729">
    <property type="entry name" value="FCD"/>
    <property type="match status" value="1"/>
</dbReference>